<dbReference type="SMART" id="SM00230">
    <property type="entry name" value="CysPc"/>
    <property type="match status" value="1"/>
</dbReference>
<accession>A0A0R3RST1</accession>
<evidence type="ECO:0000313" key="9">
    <source>
        <dbReference type="WBParaSite" id="EEL_0000492901-mRNA-1"/>
    </source>
</evidence>
<dbReference type="SUPFAM" id="SSF54001">
    <property type="entry name" value="Cysteine proteinases"/>
    <property type="match status" value="1"/>
</dbReference>
<dbReference type="Pfam" id="PF00168">
    <property type="entry name" value="C2"/>
    <property type="match status" value="1"/>
</dbReference>
<dbReference type="Proteomes" id="UP000050640">
    <property type="component" value="Unplaced"/>
</dbReference>
<sequence>LQEIVDNPQLFVEGAAANDVTQGILGNCWFVSACSALTHNQALLKKVVPDAAGQEWTDKNNYCGIFRFCFWRFGKWIEIVIDDLLPTRDGKLLFARSKSSNEFWSALLEKAFAKLYGCYENLVGGQLADALEDISGGMAETINVQTQLMKDQSDSSGKLFQTIKAAFDQQALIVAAIAAKNKEEIEEILECGLVKGHAYAVTAVRFVELNSQTRSFLFFTTRDRQMMIRLQNPWGEKEWNGPWSDGSQEWEQVADAHKKEFGITVEEDGEFWMPWNEFIRHFTDLSVCQLFNTSWFSFGPKFYEWKFFGEWKSNGAKQGSRNDRAGGCINFMATFCCNPQYRFDVDIDGSEVRFALTQKVKNEGEKIREPLVTVGMHLMKVEDNRVYRIHQAINPEITSDYNYGRSVYLHCQNLRQGRYILCPTTFAPREFAQFLLRIYSERNIAPRELKQDAPGRGLCSCKKVNSVARITVVGVKLNNKNEAVRTYVVINCNKEKVRTRTAEGTEVVWNQCFIFYRSDMTFKFLIELVEDRAIHDRILGVAHIVENVDNDTRSLEYDIVAENHPIGTLNVTIQSYDDPMFL</sequence>
<dbReference type="InterPro" id="IPR022682">
    <property type="entry name" value="Calpain_domain_III"/>
</dbReference>
<keyword evidence="8" id="KW-1185">Reference proteome</keyword>
<keyword evidence="2 6" id="KW-0645">Protease</keyword>
<dbReference type="PRINTS" id="PR00704">
    <property type="entry name" value="CALPAIN"/>
</dbReference>
<dbReference type="InterPro" id="IPR001300">
    <property type="entry name" value="Peptidase_C2_calpain_cat"/>
</dbReference>
<dbReference type="Pfam" id="PF00648">
    <property type="entry name" value="Peptidase_C2"/>
    <property type="match status" value="1"/>
</dbReference>
<dbReference type="WBParaSite" id="EEL_0000492901-mRNA-1">
    <property type="protein sequence ID" value="EEL_0000492901-mRNA-1"/>
    <property type="gene ID" value="EEL_0000492901"/>
</dbReference>
<proteinExistence type="inferred from homology"/>
<dbReference type="PROSITE" id="PS00139">
    <property type="entry name" value="THIOL_PROTEASE_CYS"/>
    <property type="match status" value="1"/>
</dbReference>
<name>A0A0R3RST1_9BILA</name>
<dbReference type="InterPro" id="IPR022684">
    <property type="entry name" value="Calpain_cysteine_protease"/>
</dbReference>
<evidence type="ECO:0000259" key="7">
    <source>
        <dbReference type="PROSITE" id="PS50203"/>
    </source>
</evidence>
<feature type="active site" evidence="5 6">
    <location>
        <position position="197"/>
    </location>
</feature>
<feature type="active site" evidence="5 6">
    <location>
        <position position="28"/>
    </location>
</feature>
<dbReference type="InterPro" id="IPR036213">
    <property type="entry name" value="Calpain_III_sf"/>
</dbReference>
<dbReference type="InterPro" id="IPR000169">
    <property type="entry name" value="Pept_cys_AS"/>
</dbReference>
<dbReference type="CDD" id="cd00044">
    <property type="entry name" value="CysPc"/>
    <property type="match status" value="1"/>
</dbReference>
<dbReference type="GO" id="GO:0004198">
    <property type="term" value="F:calcium-dependent cysteine-type endopeptidase activity"/>
    <property type="evidence" value="ECO:0007669"/>
    <property type="project" value="InterPro"/>
</dbReference>
<dbReference type="GO" id="GO:0005737">
    <property type="term" value="C:cytoplasm"/>
    <property type="evidence" value="ECO:0007669"/>
    <property type="project" value="TreeGrafter"/>
</dbReference>
<dbReference type="InterPro" id="IPR038765">
    <property type="entry name" value="Papain-like_cys_pep_sf"/>
</dbReference>
<dbReference type="PROSITE" id="PS50203">
    <property type="entry name" value="CALPAIN_CAT"/>
    <property type="match status" value="1"/>
</dbReference>
<dbReference type="PANTHER" id="PTHR10183">
    <property type="entry name" value="CALPAIN"/>
    <property type="match status" value="1"/>
</dbReference>
<dbReference type="FunFam" id="3.90.70.10:FF:000114">
    <property type="entry name" value="Calpain a"/>
    <property type="match status" value="1"/>
</dbReference>
<dbReference type="Gene3D" id="2.60.40.150">
    <property type="entry name" value="C2 domain"/>
    <property type="match status" value="1"/>
</dbReference>
<dbReference type="SUPFAM" id="SSF49758">
    <property type="entry name" value="Calpain large subunit, middle domain (domain III)"/>
    <property type="match status" value="1"/>
</dbReference>
<dbReference type="STRING" id="1147741.A0A0R3RST1"/>
<keyword evidence="4 6" id="KW-0788">Thiol protease</keyword>
<reference evidence="9" key="1">
    <citation type="submission" date="2016-04" db="UniProtKB">
        <authorList>
            <consortium name="WormBaseParasite"/>
        </authorList>
    </citation>
    <scope>IDENTIFICATION</scope>
</reference>
<evidence type="ECO:0000256" key="6">
    <source>
        <dbReference type="PROSITE-ProRule" id="PRU00239"/>
    </source>
</evidence>
<protein>
    <submittedName>
        <fullName evidence="9">Calpain catalytic domain-containing protein</fullName>
    </submittedName>
</protein>
<dbReference type="InterPro" id="IPR022683">
    <property type="entry name" value="Calpain_III"/>
</dbReference>
<dbReference type="Gene3D" id="3.90.70.10">
    <property type="entry name" value="Cysteine proteinases"/>
    <property type="match status" value="1"/>
</dbReference>
<dbReference type="Pfam" id="PF01067">
    <property type="entry name" value="Calpain_III"/>
    <property type="match status" value="1"/>
</dbReference>
<dbReference type="InterPro" id="IPR000008">
    <property type="entry name" value="C2_dom"/>
</dbReference>
<dbReference type="SMART" id="SM00720">
    <property type="entry name" value="calpain_III"/>
    <property type="match status" value="1"/>
</dbReference>
<feature type="active site" evidence="5 6">
    <location>
        <position position="232"/>
    </location>
</feature>
<dbReference type="GO" id="GO:0006508">
    <property type="term" value="P:proteolysis"/>
    <property type="evidence" value="ECO:0007669"/>
    <property type="project" value="UniProtKB-KW"/>
</dbReference>
<dbReference type="SUPFAM" id="SSF49562">
    <property type="entry name" value="C2 domain (Calcium/lipid-binding domain, CaLB)"/>
    <property type="match status" value="1"/>
</dbReference>
<evidence type="ECO:0000256" key="3">
    <source>
        <dbReference type="ARBA" id="ARBA00022801"/>
    </source>
</evidence>
<evidence type="ECO:0000256" key="1">
    <source>
        <dbReference type="ARBA" id="ARBA00007623"/>
    </source>
</evidence>
<evidence type="ECO:0000256" key="5">
    <source>
        <dbReference type="PIRSR" id="PIRSR622684-1"/>
    </source>
</evidence>
<keyword evidence="3 6" id="KW-0378">Hydrolase</keyword>
<dbReference type="PANTHER" id="PTHR10183:SF379">
    <property type="entry name" value="CALPAIN-5"/>
    <property type="match status" value="1"/>
</dbReference>
<feature type="domain" description="Calpain catalytic" evidence="7">
    <location>
        <begin position="1"/>
        <end position="291"/>
    </location>
</feature>
<evidence type="ECO:0000256" key="4">
    <source>
        <dbReference type="ARBA" id="ARBA00022807"/>
    </source>
</evidence>
<dbReference type="AlphaFoldDB" id="A0A0R3RST1"/>
<evidence type="ECO:0000313" key="8">
    <source>
        <dbReference type="Proteomes" id="UP000050640"/>
    </source>
</evidence>
<dbReference type="InterPro" id="IPR035892">
    <property type="entry name" value="C2_domain_sf"/>
</dbReference>
<comment type="similarity">
    <text evidence="1">Belongs to the peptidase C2 family.</text>
</comment>
<dbReference type="Gene3D" id="2.60.120.380">
    <property type="match status" value="1"/>
</dbReference>
<evidence type="ECO:0000256" key="2">
    <source>
        <dbReference type="ARBA" id="ARBA00022670"/>
    </source>
</evidence>
<organism evidence="8 9">
    <name type="scientific">Elaeophora elaphi</name>
    <dbReference type="NCBI Taxonomy" id="1147741"/>
    <lineage>
        <taxon>Eukaryota</taxon>
        <taxon>Metazoa</taxon>
        <taxon>Ecdysozoa</taxon>
        <taxon>Nematoda</taxon>
        <taxon>Chromadorea</taxon>
        <taxon>Rhabditida</taxon>
        <taxon>Spirurina</taxon>
        <taxon>Spiruromorpha</taxon>
        <taxon>Filarioidea</taxon>
        <taxon>Onchocercidae</taxon>
        <taxon>Elaeophora</taxon>
    </lineage>
</organism>